<keyword evidence="3" id="KW-0804">Transcription</keyword>
<evidence type="ECO:0000313" key="6">
    <source>
        <dbReference type="Proteomes" id="UP001432128"/>
    </source>
</evidence>
<dbReference type="PANTHER" id="PTHR43537">
    <property type="entry name" value="TRANSCRIPTIONAL REGULATOR, GNTR FAMILY"/>
    <property type="match status" value="1"/>
</dbReference>
<keyword evidence="1" id="KW-0805">Transcription regulation</keyword>
<dbReference type="Proteomes" id="UP001432128">
    <property type="component" value="Chromosome"/>
</dbReference>
<accession>A0AAU4JXQ8</accession>
<dbReference type="GO" id="GO:0003677">
    <property type="term" value="F:DNA binding"/>
    <property type="evidence" value="ECO:0007669"/>
    <property type="project" value="UniProtKB-KW"/>
</dbReference>
<dbReference type="Pfam" id="PF07729">
    <property type="entry name" value="FCD"/>
    <property type="match status" value="1"/>
</dbReference>
<dbReference type="SUPFAM" id="SSF46785">
    <property type="entry name" value="Winged helix' DNA-binding domain"/>
    <property type="match status" value="1"/>
</dbReference>
<dbReference type="KEGG" id="whr:OG579_12625"/>
<evidence type="ECO:0000256" key="1">
    <source>
        <dbReference type="ARBA" id="ARBA00023015"/>
    </source>
</evidence>
<dbReference type="SMART" id="SM00895">
    <property type="entry name" value="FCD"/>
    <property type="match status" value="1"/>
</dbReference>
<dbReference type="EMBL" id="CP108021">
    <property type="protein sequence ID" value="WUM18589.1"/>
    <property type="molecule type" value="Genomic_DNA"/>
</dbReference>
<dbReference type="SUPFAM" id="SSF48008">
    <property type="entry name" value="GntR ligand-binding domain-like"/>
    <property type="match status" value="1"/>
</dbReference>
<dbReference type="CDD" id="cd07377">
    <property type="entry name" value="WHTH_GntR"/>
    <property type="match status" value="1"/>
</dbReference>
<dbReference type="InterPro" id="IPR000524">
    <property type="entry name" value="Tscrpt_reg_HTH_GntR"/>
</dbReference>
<keyword evidence="2" id="KW-0238">DNA-binding</keyword>
<reference evidence="5 6" key="1">
    <citation type="submission" date="2022-10" db="EMBL/GenBank/DDBJ databases">
        <title>The complete genomes of actinobacterial strains from the NBC collection.</title>
        <authorList>
            <person name="Joergensen T.S."/>
            <person name="Alvarez Arevalo M."/>
            <person name="Sterndorff E.B."/>
            <person name="Faurdal D."/>
            <person name="Vuksanovic O."/>
            <person name="Mourched A.-S."/>
            <person name="Charusanti P."/>
            <person name="Shaw S."/>
            <person name="Blin K."/>
            <person name="Weber T."/>
        </authorList>
    </citation>
    <scope>NUCLEOTIDE SEQUENCE [LARGE SCALE GENOMIC DNA]</scope>
    <source>
        <strain evidence="5 6">NBC_00319</strain>
    </source>
</reference>
<name>A0AAU4JXQ8_9NOCA</name>
<dbReference type="GO" id="GO:0003700">
    <property type="term" value="F:DNA-binding transcription factor activity"/>
    <property type="evidence" value="ECO:0007669"/>
    <property type="project" value="InterPro"/>
</dbReference>
<dbReference type="Gene3D" id="1.20.120.530">
    <property type="entry name" value="GntR ligand-binding domain-like"/>
    <property type="match status" value="1"/>
</dbReference>
<dbReference type="AlphaFoldDB" id="A0AAU4JXQ8"/>
<keyword evidence="6" id="KW-1185">Reference proteome</keyword>
<dbReference type="PANTHER" id="PTHR43537:SF5">
    <property type="entry name" value="UXU OPERON TRANSCRIPTIONAL REGULATOR"/>
    <property type="match status" value="1"/>
</dbReference>
<evidence type="ECO:0000256" key="2">
    <source>
        <dbReference type="ARBA" id="ARBA00023125"/>
    </source>
</evidence>
<organism evidence="5 6">
    <name type="scientific">Williamsia herbipolensis</name>
    <dbReference type="NCBI Taxonomy" id="1603258"/>
    <lineage>
        <taxon>Bacteria</taxon>
        <taxon>Bacillati</taxon>
        <taxon>Actinomycetota</taxon>
        <taxon>Actinomycetes</taxon>
        <taxon>Mycobacteriales</taxon>
        <taxon>Nocardiaceae</taxon>
        <taxon>Williamsia</taxon>
    </lineage>
</organism>
<gene>
    <name evidence="5" type="ORF">OG579_12625</name>
</gene>
<dbReference type="InterPro" id="IPR036390">
    <property type="entry name" value="WH_DNA-bd_sf"/>
</dbReference>
<dbReference type="InterPro" id="IPR036388">
    <property type="entry name" value="WH-like_DNA-bd_sf"/>
</dbReference>
<dbReference type="PROSITE" id="PS50949">
    <property type="entry name" value="HTH_GNTR"/>
    <property type="match status" value="1"/>
</dbReference>
<evidence type="ECO:0000256" key="3">
    <source>
        <dbReference type="ARBA" id="ARBA00023163"/>
    </source>
</evidence>
<evidence type="ECO:0000313" key="5">
    <source>
        <dbReference type="EMBL" id="WUM18589.1"/>
    </source>
</evidence>
<proteinExistence type="predicted"/>
<sequence>MAMPHHLASADALPASLVDVAHARVRNSILGGTLSPGEKLVEEQLCGALGISRAPLREALRLLAQQGLVVQTPRKGTRVAEWSPTDIRQLFELRHVLERHAIEIAVPLDDVDGRLETVDAALEEMRHAPDDLSRDDAHRRFHAAVVGLAGNRQLDLALEPILLKLQLPMAVNLRSEARKHRRPADGIRRHEAIVAALRTNDRAAVLAALRDHGHLDHLDLGDPA</sequence>
<dbReference type="InterPro" id="IPR008920">
    <property type="entry name" value="TF_FadR/GntR_C"/>
</dbReference>
<dbReference type="SMART" id="SM00345">
    <property type="entry name" value="HTH_GNTR"/>
    <property type="match status" value="1"/>
</dbReference>
<dbReference type="Gene3D" id="1.10.10.10">
    <property type="entry name" value="Winged helix-like DNA-binding domain superfamily/Winged helix DNA-binding domain"/>
    <property type="match status" value="1"/>
</dbReference>
<dbReference type="InterPro" id="IPR011711">
    <property type="entry name" value="GntR_C"/>
</dbReference>
<dbReference type="RefSeq" id="WP_328856209.1">
    <property type="nucleotide sequence ID" value="NZ_CP108021.1"/>
</dbReference>
<feature type="domain" description="HTH gntR-type" evidence="4">
    <location>
        <begin position="15"/>
        <end position="82"/>
    </location>
</feature>
<dbReference type="Pfam" id="PF00392">
    <property type="entry name" value="GntR"/>
    <property type="match status" value="1"/>
</dbReference>
<protein>
    <submittedName>
        <fullName evidence="5">GntR family transcriptional regulator</fullName>
    </submittedName>
</protein>
<evidence type="ECO:0000259" key="4">
    <source>
        <dbReference type="PROSITE" id="PS50949"/>
    </source>
</evidence>